<dbReference type="EMBL" id="VOSK01000098">
    <property type="protein sequence ID" value="MPR27622.1"/>
    <property type="molecule type" value="Genomic_DNA"/>
</dbReference>
<keyword evidence="1" id="KW-0805">Transcription regulation</keyword>
<evidence type="ECO:0000256" key="2">
    <source>
        <dbReference type="ARBA" id="ARBA00023125"/>
    </source>
</evidence>
<comment type="caution">
    <text evidence="5">The sequence shown here is derived from an EMBL/GenBank/DDBJ whole genome shotgun (WGS) entry which is preliminary data.</text>
</comment>
<dbReference type="InterPro" id="IPR009057">
    <property type="entry name" value="Homeodomain-like_sf"/>
</dbReference>
<keyword evidence="3" id="KW-0804">Transcription</keyword>
<dbReference type="InterPro" id="IPR050204">
    <property type="entry name" value="AraC_XylS_family_regulators"/>
</dbReference>
<feature type="domain" description="HTH araC/xylS-type" evidence="4">
    <location>
        <begin position="213"/>
        <end position="314"/>
    </location>
</feature>
<protein>
    <submittedName>
        <fullName evidence="5">Helix-turn-helix domain-containing protein</fullName>
    </submittedName>
</protein>
<dbReference type="PANTHER" id="PTHR46796">
    <property type="entry name" value="HTH-TYPE TRANSCRIPTIONAL ACTIVATOR RHAS-RELATED"/>
    <property type="match status" value="1"/>
</dbReference>
<evidence type="ECO:0000313" key="6">
    <source>
        <dbReference type="Proteomes" id="UP000403266"/>
    </source>
</evidence>
<evidence type="ECO:0000313" key="5">
    <source>
        <dbReference type="EMBL" id="MPR27622.1"/>
    </source>
</evidence>
<keyword evidence="6" id="KW-1185">Reference proteome</keyword>
<gene>
    <name evidence="5" type="ORF">FS320_21200</name>
</gene>
<dbReference type="AlphaFoldDB" id="A0A5N7MKN0"/>
<evidence type="ECO:0000256" key="1">
    <source>
        <dbReference type="ARBA" id="ARBA00023015"/>
    </source>
</evidence>
<proteinExistence type="predicted"/>
<dbReference type="SUPFAM" id="SSF46689">
    <property type="entry name" value="Homeodomain-like"/>
    <property type="match status" value="1"/>
</dbReference>
<dbReference type="RefSeq" id="WP_152713941.1">
    <property type="nucleotide sequence ID" value="NZ_VOSJ01000098.1"/>
</dbReference>
<dbReference type="InterPro" id="IPR035418">
    <property type="entry name" value="AraC-bd_2"/>
</dbReference>
<dbReference type="InterPro" id="IPR018060">
    <property type="entry name" value="HTH_AraC"/>
</dbReference>
<dbReference type="Proteomes" id="UP000403266">
    <property type="component" value="Unassembled WGS sequence"/>
</dbReference>
<accession>A0A5N7MKN0</accession>
<dbReference type="SMART" id="SM00342">
    <property type="entry name" value="HTH_ARAC"/>
    <property type="match status" value="1"/>
</dbReference>
<dbReference type="Gene3D" id="1.10.10.60">
    <property type="entry name" value="Homeodomain-like"/>
    <property type="match status" value="1"/>
</dbReference>
<dbReference type="PANTHER" id="PTHR46796:SF6">
    <property type="entry name" value="ARAC SUBFAMILY"/>
    <property type="match status" value="1"/>
</dbReference>
<dbReference type="Pfam" id="PF14525">
    <property type="entry name" value="AraC_binding_2"/>
    <property type="match status" value="1"/>
</dbReference>
<evidence type="ECO:0000259" key="4">
    <source>
        <dbReference type="PROSITE" id="PS01124"/>
    </source>
</evidence>
<dbReference type="GO" id="GO:0003700">
    <property type="term" value="F:DNA-binding transcription factor activity"/>
    <property type="evidence" value="ECO:0007669"/>
    <property type="project" value="InterPro"/>
</dbReference>
<reference evidence="5 6" key="1">
    <citation type="journal article" date="2019" name="Syst. Appl. Microbiol.">
        <title>Microvirga tunisiensis sp. nov., a root nodule symbiotic bacterium isolated from Lupinus micranthus and L. luteus grown in Northern Tunisia.</title>
        <authorList>
            <person name="Msaddak A."/>
            <person name="Rejili M."/>
            <person name="Duran D."/>
            <person name="Mars M."/>
            <person name="Palacios J.M."/>
            <person name="Ruiz-Argueso T."/>
            <person name="Rey L."/>
            <person name="Imperial J."/>
        </authorList>
    </citation>
    <scope>NUCLEOTIDE SEQUENCE [LARGE SCALE GENOMIC DNA]</scope>
    <source>
        <strain evidence="5 6">Lmie10</strain>
    </source>
</reference>
<dbReference type="OrthoDB" id="252470at2"/>
<dbReference type="GO" id="GO:0043565">
    <property type="term" value="F:sequence-specific DNA binding"/>
    <property type="evidence" value="ECO:0007669"/>
    <property type="project" value="InterPro"/>
</dbReference>
<dbReference type="Pfam" id="PF12833">
    <property type="entry name" value="HTH_18"/>
    <property type="match status" value="1"/>
</dbReference>
<dbReference type="PROSITE" id="PS01124">
    <property type="entry name" value="HTH_ARAC_FAMILY_2"/>
    <property type="match status" value="1"/>
</dbReference>
<name>A0A5N7MKN0_9HYPH</name>
<evidence type="ECO:0000256" key="3">
    <source>
        <dbReference type="ARBA" id="ARBA00023163"/>
    </source>
</evidence>
<organism evidence="5 6">
    <name type="scientific">Microvirga tunisiensis</name>
    <dbReference type="NCBI Taxonomy" id="2108360"/>
    <lineage>
        <taxon>Bacteria</taxon>
        <taxon>Pseudomonadati</taxon>
        <taxon>Pseudomonadota</taxon>
        <taxon>Alphaproteobacteria</taxon>
        <taxon>Hyphomicrobiales</taxon>
        <taxon>Methylobacteriaceae</taxon>
        <taxon>Microvirga</taxon>
    </lineage>
</organism>
<sequence length="317" mass="35114">MQTRIEISDRGTPAEQFSYWREVVCETWFGLWAERTDPGPFHASIDLHGIGDVQMARARLPVHRMGRSAPEIARLSQTAYCLHHLHEGAVHGLYQGKEYKAGPGDLLLFDTSERCDSFVIMRPVRTTILHVPRHLIGGQFTPLNRPVVHVRGGSGMGALLTGYVTSLSQTVSTLPPEAMSKASSILCDLAVAVFQPAAPSDPDQSGIRQARLANARQFITNNLADPALSIGKVAAHLKVSPRYVQKLFEGTGSTFREMLVSARLDICYRALTDTRQSRRTIADIAFSSGFNDLSWFHRCYKQHWGETPGDTRVRTSG</sequence>
<keyword evidence="2" id="KW-0238">DNA-binding</keyword>